<feature type="compositionally biased region" description="Basic and acidic residues" evidence="1">
    <location>
        <begin position="375"/>
        <end position="392"/>
    </location>
</feature>
<feature type="region of interest" description="Disordered" evidence="1">
    <location>
        <begin position="357"/>
        <end position="429"/>
    </location>
</feature>
<dbReference type="PROSITE" id="PS50020">
    <property type="entry name" value="WW_DOMAIN_2"/>
    <property type="match status" value="1"/>
</dbReference>
<dbReference type="SMART" id="SM00456">
    <property type="entry name" value="WW"/>
    <property type="match status" value="1"/>
</dbReference>
<reference evidence="3" key="1">
    <citation type="submission" date="2022-07" db="EMBL/GenBank/DDBJ databases">
        <title>Genome analysis of Parmales, a sister group of diatoms, reveals the evolutionary specialization of diatoms from phago-mixotrophs to photoautotrophs.</title>
        <authorList>
            <person name="Ban H."/>
            <person name="Sato S."/>
            <person name="Yoshikawa S."/>
            <person name="Kazumasa Y."/>
            <person name="Nakamura Y."/>
            <person name="Ichinomiya M."/>
            <person name="Saitoh K."/>
            <person name="Sato N."/>
            <person name="Blanc-Mathieu R."/>
            <person name="Endo H."/>
            <person name="Kuwata A."/>
            <person name="Ogata H."/>
        </authorList>
    </citation>
    <scope>NUCLEOTIDE SEQUENCE</scope>
</reference>
<dbReference type="SUPFAM" id="SSF51045">
    <property type="entry name" value="WW domain"/>
    <property type="match status" value="1"/>
</dbReference>
<accession>A0A9W7F9K4</accession>
<feature type="compositionally biased region" description="Acidic residues" evidence="1">
    <location>
        <begin position="401"/>
        <end position="414"/>
    </location>
</feature>
<dbReference type="EMBL" id="BRXZ01000225">
    <property type="protein sequence ID" value="GMI07751.1"/>
    <property type="molecule type" value="Genomic_DNA"/>
</dbReference>
<feature type="non-terminal residue" evidence="3">
    <location>
        <position position="1"/>
    </location>
</feature>
<dbReference type="Proteomes" id="UP001165082">
    <property type="component" value="Unassembled WGS sequence"/>
</dbReference>
<feature type="domain" description="WW" evidence="2">
    <location>
        <begin position="425"/>
        <end position="453"/>
    </location>
</feature>
<sequence length="456" mass="51926">TESSALFLHKMPREIFGARCKVAAHEFARNNALSQFFIGRAFKALGKVCNFCHDMSTKFDEDSSTTIAFKARLKYYRGLQMRVLMLSNKVLQERQQGSRTNRMNKIFDAADRLKNQAIREGKVLMDSVFKKKKAKVIDPFVQWDASEDKTEIRVNWMEEGDVTKNVKIGSILVDVDAPGNVAREYCRRFLREELNKRVGERFLLVAKGEGLPIVEEITKRIGQLAPQKFNAETREIEHTLTITANKDKDLEPLQVPAIKSEDMKRKEDEMEKKRLWSLVIEDRKYKEVEMSSEKREELTKELVNAGVKEKKVKKCFNRDGKLVSIVYNDTTRNMDAKARRRMKVIVDECLGIDTQGEHNFEIDGKPSGGGEAGEGGEKEGGEKVEEEQKAALEVKAAAPPEEQEQEEEGLEDWGDVPAQGTEGGGWEIYQDDQGYDYYYHTATGDSQYEVPEGLGK</sequence>
<dbReference type="AlphaFoldDB" id="A0A9W7F9K4"/>
<gene>
    <name evidence="3" type="ORF">TrRE_jg12116</name>
</gene>
<dbReference type="InterPro" id="IPR001202">
    <property type="entry name" value="WW_dom"/>
</dbReference>
<evidence type="ECO:0000256" key="1">
    <source>
        <dbReference type="SAM" id="MobiDB-lite"/>
    </source>
</evidence>
<evidence type="ECO:0000313" key="3">
    <source>
        <dbReference type="EMBL" id="GMI07751.1"/>
    </source>
</evidence>
<evidence type="ECO:0000313" key="4">
    <source>
        <dbReference type="Proteomes" id="UP001165082"/>
    </source>
</evidence>
<dbReference type="PROSITE" id="PS01159">
    <property type="entry name" value="WW_DOMAIN_1"/>
    <property type="match status" value="1"/>
</dbReference>
<proteinExistence type="predicted"/>
<name>A0A9W7F9K4_9STRA</name>
<organism evidence="3 4">
    <name type="scientific">Triparma retinervis</name>
    <dbReference type="NCBI Taxonomy" id="2557542"/>
    <lineage>
        <taxon>Eukaryota</taxon>
        <taxon>Sar</taxon>
        <taxon>Stramenopiles</taxon>
        <taxon>Ochrophyta</taxon>
        <taxon>Bolidophyceae</taxon>
        <taxon>Parmales</taxon>
        <taxon>Triparmaceae</taxon>
        <taxon>Triparma</taxon>
    </lineage>
</organism>
<protein>
    <recommendedName>
        <fullName evidence="2">WW domain-containing protein</fullName>
    </recommendedName>
</protein>
<dbReference type="Gene3D" id="2.20.70.10">
    <property type="match status" value="1"/>
</dbReference>
<keyword evidence="4" id="KW-1185">Reference proteome</keyword>
<evidence type="ECO:0000259" key="2">
    <source>
        <dbReference type="PROSITE" id="PS50020"/>
    </source>
</evidence>
<dbReference type="CDD" id="cd00201">
    <property type="entry name" value="WW"/>
    <property type="match status" value="1"/>
</dbReference>
<dbReference type="InterPro" id="IPR036020">
    <property type="entry name" value="WW_dom_sf"/>
</dbReference>
<comment type="caution">
    <text evidence="3">The sequence shown here is derived from an EMBL/GenBank/DDBJ whole genome shotgun (WGS) entry which is preliminary data.</text>
</comment>